<comment type="subcellular location">
    <subcellularLocation>
        <location evidence="2">Cell membrane</location>
        <topology evidence="2">Lipid-anchor</topology>
    </subcellularLocation>
</comment>
<name>A0A1D8UT57_9PROT</name>
<organism evidence="3 4">
    <name type="scientific">Kozakia baliensis</name>
    <dbReference type="NCBI Taxonomy" id="153496"/>
    <lineage>
        <taxon>Bacteria</taxon>
        <taxon>Pseudomonadati</taxon>
        <taxon>Pseudomonadota</taxon>
        <taxon>Alphaproteobacteria</taxon>
        <taxon>Acetobacterales</taxon>
        <taxon>Acetobacteraceae</taxon>
        <taxon>Kozakia</taxon>
    </lineage>
</organism>
<keyword evidence="2" id="KW-0564">Palmitate</keyword>
<dbReference type="Pfam" id="PF02321">
    <property type="entry name" value="OEP"/>
    <property type="match status" value="2"/>
</dbReference>
<dbReference type="Proteomes" id="UP000179145">
    <property type="component" value="Chromosome"/>
</dbReference>
<dbReference type="Gene3D" id="2.20.200.10">
    <property type="entry name" value="Outer membrane efflux proteins (OEP)"/>
    <property type="match status" value="1"/>
</dbReference>
<dbReference type="RefSeq" id="WP_070402553.1">
    <property type="nucleotide sequence ID" value="NZ_BJVW01000009.1"/>
</dbReference>
<dbReference type="OrthoDB" id="9783100at2"/>
<evidence type="ECO:0000256" key="2">
    <source>
        <dbReference type="RuleBase" id="RU362097"/>
    </source>
</evidence>
<keyword evidence="2" id="KW-0472">Membrane</keyword>
<dbReference type="AlphaFoldDB" id="A0A1D8UT57"/>
<dbReference type="GO" id="GO:0005886">
    <property type="term" value="C:plasma membrane"/>
    <property type="evidence" value="ECO:0007669"/>
    <property type="project" value="UniProtKB-SubCell"/>
</dbReference>
<dbReference type="KEGG" id="kba:A0U89_06480"/>
<reference evidence="3 4" key="1">
    <citation type="journal article" date="2016" name="Microb. Cell Fact.">
        <title>Dissection of exopolysaccharide biosynthesis in Kozakia baliensis.</title>
        <authorList>
            <person name="Brandt J.U."/>
            <person name="Jakob F."/>
            <person name="Behr J."/>
            <person name="Geissler A.J."/>
            <person name="Vogel R.F."/>
        </authorList>
    </citation>
    <scope>NUCLEOTIDE SEQUENCE [LARGE SCALE GENOMIC DNA]</scope>
    <source>
        <strain evidence="3 4">DSM 14400</strain>
    </source>
</reference>
<dbReference type="STRING" id="153496.A0U89_06480"/>
<accession>A0A1D8UT57</accession>
<keyword evidence="2" id="KW-0449">Lipoprotein</keyword>
<dbReference type="PROSITE" id="PS51257">
    <property type="entry name" value="PROKAR_LIPOPROTEIN"/>
    <property type="match status" value="1"/>
</dbReference>
<dbReference type="GO" id="GO:0015562">
    <property type="term" value="F:efflux transmembrane transporter activity"/>
    <property type="evidence" value="ECO:0007669"/>
    <property type="project" value="InterPro"/>
</dbReference>
<evidence type="ECO:0000313" key="4">
    <source>
        <dbReference type="Proteomes" id="UP000179145"/>
    </source>
</evidence>
<protein>
    <submittedName>
        <fullName evidence="3">Uncharacterized protein</fullName>
    </submittedName>
</protein>
<gene>
    <name evidence="3" type="ORF">A0U89_06480</name>
</gene>
<dbReference type="EMBL" id="CP014674">
    <property type="protein sequence ID" value="AOX16835.1"/>
    <property type="molecule type" value="Genomic_DNA"/>
</dbReference>
<dbReference type="InterPro" id="IPR010131">
    <property type="entry name" value="MdtP/NodT-like"/>
</dbReference>
<keyword evidence="2" id="KW-1134">Transmembrane beta strand</keyword>
<dbReference type="SUPFAM" id="SSF56954">
    <property type="entry name" value="Outer membrane efflux proteins (OEP)"/>
    <property type="match status" value="1"/>
</dbReference>
<comment type="similarity">
    <text evidence="1 2">Belongs to the outer membrane factor (OMF) (TC 1.B.17) family.</text>
</comment>
<keyword evidence="4" id="KW-1185">Reference proteome</keyword>
<evidence type="ECO:0000256" key="1">
    <source>
        <dbReference type="ARBA" id="ARBA00007613"/>
    </source>
</evidence>
<dbReference type="InterPro" id="IPR003423">
    <property type="entry name" value="OMP_efflux"/>
</dbReference>
<dbReference type="NCBIfam" id="TIGR01845">
    <property type="entry name" value="outer_NodT"/>
    <property type="match status" value="1"/>
</dbReference>
<dbReference type="PANTHER" id="PTHR30203">
    <property type="entry name" value="OUTER MEMBRANE CATION EFFLUX PROTEIN"/>
    <property type="match status" value="1"/>
</dbReference>
<proteinExistence type="inferred from homology"/>
<keyword evidence="2" id="KW-0812">Transmembrane</keyword>
<sequence length="487" mass="53092">MSFLKQLSLITSIGVLAGCTVGPDFRKPIVAAPNHWGEEPQDVASHTYGGQIDASWWRGFNDPELNSLVERLGRQNLELQRGLQRIVQAQSQIRIAASQGLPSLNWAGSYTYTHQSESGFISLVQPRPGAPNEYNFFQNTLSASWDLDLFGQVRRATETQRANREAAIEARHGIALSTVSTLADTYMQLRGVQEQIAITERNLAVTQHDLKLVQDRFGNGVGTILDLAQARAQVASTAAALPPLHNSESQLINAIGLLLAEPPRALTGELTPRKTQPPVPPQVPVGVPSELARRRPDIREAEARLHAATAEIGVATAAFYPDITLTGQMGTQTLSAADFFALPARQFANGPTLSVPLFEGGRLRGTLNLRKAQQKEAVLAFHQAVLNAWNEVDNTLTAYAQAQRQRVQTLEALMQDRQALTAAQQRYREGAVNFLEVDNAESAALASEAALAANQTTIETNLIALYRALGGGWEYAENPQNSDRKNI</sequence>
<dbReference type="Gene3D" id="1.20.1600.10">
    <property type="entry name" value="Outer membrane efflux proteins (OEP)"/>
    <property type="match status" value="1"/>
</dbReference>
<evidence type="ECO:0000313" key="3">
    <source>
        <dbReference type="EMBL" id="AOX16835.1"/>
    </source>
</evidence>
<dbReference type="PANTHER" id="PTHR30203:SF25">
    <property type="entry name" value="OUTER MEMBRANE PROTEIN-RELATED"/>
    <property type="match status" value="1"/>
</dbReference>